<name>A0A1F7RXQ2_9BACT</name>
<dbReference type="Proteomes" id="UP000178435">
    <property type="component" value="Unassembled WGS sequence"/>
</dbReference>
<sequence length="67" mass="7693">MKIVKMEGIYKTKVNGIKGIVYSNPDRVKYLVKEIKEIDEASCLGPLDRRGFLTPSFKVFTVETNKR</sequence>
<evidence type="ECO:0000313" key="1">
    <source>
        <dbReference type="EMBL" id="OGL46241.1"/>
    </source>
</evidence>
<gene>
    <name evidence="1" type="ORF">A2149_03625</name>
</gene>
<accession>A0A1F7RXQ2</accession>
<protein>
    <submittedName>
        <fullName evidence="1">Uncharacterized protein</fullName>
    </submittedName>
</protein>
<dbReference type="AlphaFoldDB" id="A0A1F7RXQ2"/>
<dbReference type="EMBL" id="MGDF01000056">
    <property type="protein sequence ID" value="OGL46241.1"/>
    <property type="molecule type" value="Genomic_DNA"/>
</dbReference>
<evidence type="ECO:0000313" key="2">
    <source>
        <dbReference type="Proteomes" id="UP000178435"/>
    </source>
</evidence>
<proteinExistence type="predicted"/>
<organism evidence="1 2">
    <name type="scientific">Candidatus Schekmanbacteria bacterium RBG_16_38_11</name>
    <dbReference type="NCBI Taxonomy" id="1817880"/>
    <lineage>
        <taxon>Bacteria</taxon>
        <taxon>Candidatus Schekmaniibacteriota</taxon>
    </lineage>
</organism>
<comment type="caution">
    <text evidence="1">The sequence shown here is derived from an EMBL/GenBank/DDBJ whole genome shotgun (WGS) entry which is preliminary data.</text>
</comment>
<reference evidence="1 2" key="1">
    <citation type="journal article" date="2016" name="Nat. Commun.">
        <title>Thousands of microbial genomes shed light on interconnected biogeochemical processes in an aquifer system.</title>
        <authorList>
            <person name="Anantharaman K."/>
            <person name="Brown C.T."/>
            <person name="Hug L.A."/>
            <person name="Sharon I."/>
            <person name="Castelle C.J."/>
            <person name="Probst A.J."/>
            <person name="Thomas B.C."/>
            <person name="Singh A."/>
            <person name="Wilkins M.J."/>
            <person name="Karaoz U."/>
            <person name="Brodie E.L."/>
            <person name="Williams K.H."/>
            <person name="Hubbard S.S."/>
            <person name="Banfield J.F."/>
        </authorList>
    </citation>
    <scope>NUCLEOTIDE SEQUENCE [LARGE SCALE GENOMIC DNA]</scope>
</reference>